<organism evidence="1">
    <name type="scientific">marine sediment metagenome</name>
    <dbReference type="NCBI Taxonomy" id="412755"/>
    <lineage>
        <taxon>unclassified sequences</taxon>
        <taxon>metagenomes</taxon>
        <taxon>ecological metagenomes</taxon>
    </lineage>
</organism>
<name>X1RIG5_9ZZZZ</name>
<dbReference type="EMBL" id="BARW01012104">
    <property type="protein sequence ID" value="GAI80418.1"/>
    <property type="molecule type" value="Genomic_DNA"/>
</dbReference>
<evidence type="ECO:0000313" key="1">
    <source>
        <dbReference type="EMBL" id="GAI80418.1"/>
    </source>
</evidence>
<feature type="non-terminal residue" evidence="1">
    <location>
        <position position="1"/>
    </location>
</feature>
<dbReference type="AlphaFoldDB" id="X1RIG5"/>
<comment type="caution">
    <text evidence="1">The sequence shown here is derived from an EMBL/GenBank/DDBJ whole genome shotgun (WGS) entry which is preliminary data.</text>
</comment>
<gene>
    <name evidence="1" type="ORF">S12H4_22982</name>
</gene>
<evidence type="ECO:0008006" key="2">
    <source>
        <dbReference type="Google" id="ProtNLM"/>
    </source>
</evidence>
<accession>X1RIG5</accession>
<proteinExistence type="predicted"/>
<sequence>TEVNYPLQIKISFKNTGNVVAKPQIAVEISSNGAIVDSVSFEDTKIKPEKIEVIPVEWDTTGRQAGNYSAHVVVSLGGTNIGEKGLEFAILPLGTLSRSGMLTEISLQGEPKQASLVSILATFVNTGQIDTRAKFTGEVYCNGDLIDVIESGEILIAVGESGVLKSYLRLENSGNYQINGYINFDL</sequence>
<reference evidence="1" key="1">
    <citation type="journal article" date="2014" name="Front. Microbiol.">
        <title>High frequency of phylogenetically diverse reductive dehalogenase-homologous genes in deep subseafloor sedimentary metagenomes.</title>
        <authorList>
            <person name="Kawai M."/>
            <person name="Futagami T."/>
            <person name="Toyoda A."/>
            <person name="Takaki Y."/>
            <person name="Nishi S."/>
            <person name="Hori S."/>
            <person name="Arai W."/>
            <person name="Tsubouchi T."/>
            <person name="Morono Y."/>
            <person name="Uchiyama I."/>
            <person name="Ito T."/>
            <person name="Fujiyama A."/>
            <person name="Inagaki F."/>
            <person name="Takami H."/>
        </authorList>
    </citation>
    <scope>NUCLEOTIDE SEQUENCE</scope>
    <source>
        <strain evidence="1">Expedition CK06-06</strain>
    </source>
</reference>
<protein>
    <recommendedName>
        <fullName evidence="2">CARDB domain-containing protein</fullName>
    </recommendedName>
</protein>